<gene>
    <name evidence="3" type="ORF">KKP3000_004088</name>
</gene>
<dbReference type="Pfam" id="PF06032">
    <property type="entry name" value="S-Me-THD_N"/>
    <property type="match status" value="1"/>
</dbReference>
<dbReference type="RefSeq" id="WP_275474767.1">
    <property type="nucleotide sequence ID" value="NZ_CP162940.1"/>
</dbReference>
<evidence type="ECO:0000313" key="4">
    <source>
        <dbReference type="Proteomes" id="UP001579974"/>
    </source>
</evidence>
<comment type="caution">
    <text evidence="3">The sequence shown here is derived from an EMBL/GenBank/DDBJ whole genome shotgun (WGS) entry which is preliminary data.</text>
</comment>
<feature type="domain" description="S-Me-THD-like C-terminal" evidence="2">
    <location>
        <begin position="168"/>
        <end position="354"/>
    </location>
</feature>
<dbReference type="InterPro" id="IPR048350">
    <property type="entry name" value="S-Me-THD-like_C"/>
</dbReference>
<feature type="domain" description="S-Me-THD N-terminal" evidence="1">
    <location>
        <begin position="9"/>
        <end position="164"/>
    </location>
</feature>
<dbReference type="Gene3D" id="3.40.1610.10">
    <property type="entry name" value="CV3147-like domain"/>
    <property type="match status" value="1"/>
</dbReference>
<dbReference type="Proteomes" id="UP001579974">
    <property type="component" value="Unassembled WGS sequence"/>
</dbReference>
<dbReference type="InterPro" id="IPR010318">
    <property type="entry name" value="S-Me-THD_N"/>
</dbReference>
<dbReference type="SUPFAM" id="SSF160991">
    <property type="entry name" value="CV3147-like"/>
    <property type="match status" value="1"/>
</dbReference>
<organism evidence="3 4">
    <name type="scientific">Alicyclobacillus fastidiosus</name>
    <dbReference type="NCBI Taxonomy" id="392011"/>
    <lineage>
        <taxon>Bacteria</taxon>
        <taxon>Bacillati</taxon>
        <taxon>Bacillota</taxon>
        <taxon>Bacilli</taxon>
        <taxon>Bacillales</taxon>
        <taxon>Alicyclobacillaceae</taxon>
        <taxon>Alicyclobacillus</taxon>
    </lineage>
</organism>
<keyword evidence="4" id="KW-1185">Reference proteome</keyword>
<accession>A0ABV5AEK4</accession>
<dbReference type="InterPro" id="IPR027479">
    <property type="entry name" value="S-Me-THD_N_sf"/>
</dbReference>
<dbReference type="Pfam" id="PF20906">
    <property type="entry name" value="S-Me-THD_C"/>
    <property type="match status" value="1"/>
</dbReference>
<evidence type="ECO:0000259" key="2">
    <source>
        <dbReference type="Pfam" id="PF20906"/>
    </source>
</evidence>
<evidence type="ECO:0000313" key="3">
    <source>
        <dbReference type="EMBL" id="MFB5190617.1"/>
    </source>
</evidence>
<name>A0ABV5AEK4_9BACL</name>
<sequence length="368" mass="39397">MRRLIHACDIDYLALGATVLGTGGGGDPYIGALMAKQAIEQHGPVELISIDELADDDLVIPSAMMGAPTVMVEKMPSGDEPVKAFTQLEKFLGRKAAATVSIEAGGLNSTIPFVVAAELGIPLVDADGMGRAFPEIPMTALHFGGISATPMMVADEKGNSVLLSTVDGAWTEALSRNATIVMGGSSMLALYGANARDMRPNLIHGTLSIAMKIGELLAAKEDAAVRLDKLLKFTDGVELFRGKLIDVMRRTVGGFARGTVTLEGTAGDAGSICRLEFQNENLIAMRDGEPLATVPDLITVLDQETVHPITTEELRYGQRVIVIAMPCAPVWHRPECLELVGPRYFGYDFDFKPLRQVATQVDETDTRV</sequence>
<dbReference type="Gene3D" id="2.40.390.10">
    <property type="entry name" value="CV3147-like"/>
    <property type="match status" value="1"/>
</dbReference>
<proteinExistence type="predicted"/>
<protein>
    <submittedName>
        <fullName evidence="3">DUF917 domain-containing protein</fullName>
    </submittedName>
</protein>
<evidence type="ECO:0000259" key="1">
    <source>
        <dbReference type="Pfam" id="PF06032"/>
    </source>
</evidence>
<dbReference type="EMBL" id="JBDXSU010000006">
    <property type="protein sequence ID" value="MFB5190617.1"/>
    <property type="molecule type" value="Genomic_DNA"/>
</dbReference>
<dbReference type="InterPro" id="IPR024071">
    <property type="entry name" value="S-Me-THD_C_sf"/>
</dbReference>
<reference evidence="3 4" key="1">
    <citation type="journal article" date="2024" name="Int. J. Mol. Sci.">
        <title>Exploration of Alicyclobacillus spp. Genome in Search of Antibiotic Resistance.</title>
        <authorList>
            <person name="Bucka-Kolendo J."/>
            <person name="Kiousi D.E."/>
            <person name="Dekowska A."/>
            <person name="Mikolajczuk-Szczyrba A."/>
            <person name="Karadedos D.M."/>
            <person name="Michael P."/>
            <person name="Galanis A."/>
            <person name="Sokolowska B."/>
        </authorList>
    </citation>
    <scope>NUCLEOTIDE SEQUENCE [LARGE SCALE GENOMIC DNA]</scope>
    <source>
        <strain evidence="3 4">KKP 3000</strain>
    </source>
</reference>